<dbReference type="Gene3D" id="3.40.50.150">
    <property type="entry name" value="Vaccinia Virus protein VP39"/>
    <property type="match status" value="1"/>
</dbReference>
<name>A0A9J6GMF7_HAELO</name>
<sequence>MPATNQFQKKYSERDGSSCYIDPDALQQAKTPGYQHKLAALSHVHFKVPASERSQYLDVGCGSGGFTRDALLEHVRPCRRIVAVDRSETLIKYAQEHASHPDISYELADIEVGDPQPLLAKYGAFSRVYSFLALQCVRDLKAAYRNMFHLLEDGGECAIVSLTGSTITDVMYQLSNMEQWRDYVPDPRELYSERFLFCQPVVQEKVISSEKDAVLAAGLELVSCSVYDSMWTLPDIDAWMGMRSPYFLPLDYYQVHAQIIKLFIL</sequence>
<organism evidence="2 3">
    <name type="scientific">Haemaphysalis longicornis</name>
    <name type="common">Bush tick</name>
    <dbReference type="NCBI Taxonomy" id="44386"/>
    <lineage>
        <taxon>Eukaryota</taxon>
        <taxon>Metazoa</taxon>
        <taxon>Ecdysozoa</taxon>
        <taxon>Arthropoda</taxon>
        <taxon>Chelicerata</taxon>
        <taxon>Arachnida</taxon>
        <taxon>Acari</taxon>
        <taxon>Parasitiformes</taxon>
        <taxon>Ixodida</taxon>
        <taxon>Ixodoidea</taxon>
        <taxon>Ixodidae</taxon>
        <taxon>Haemaphysalinae</taxon>
        <taxon>Haemaphysalis</taxon>
    </lineage>
</organism>
<dbReference type="AlphaFoldDB" id="A0A9J6GMF7"/>
<evidence type="ECO:0000313" key="3">
    <source>
        <dbReference type="Proteomes" id="UP000821853"/>
    </source>
</evidence>
<dbReference type="SUPFAM" id="SSF53335">
    <property type="entry name" value="S-adenosyl-L-methionine-dependent methyltransferases"/>
    <property type="match status" value="1"/>
</dbReference>
<accession>A0A9J6GMF7</accession>
<dbReference type="OMA" id="KPGYFHK"/>
<dbReference type="EMBL" id="JABSTR010000010">
    <property type="protein sequence ID" value="KAH9379646.1"/>
    <property type="molecule type" value="Genomic_DNA"/>
</dbReference>
<evidence type="ECO:0000259" key="1">
    <source>
        <dbReference type="Pfam" id="PF13847"/>
    </source>
</evidence>
<comment type="caution">
    <text evidence="2">The sequence shown here is derived from an EMBL/GenBank/DDBJ whole genome shotgun (WGS) entry which is preliminary data.</text>
</comment>
<dbReference type="PANTHER" id="PTHR43861">
    <property type="entry name" value="TRANS-ACONITATE 2-METHYLTRANSFERASE-RELATED"/>
    <property type="match status" value="1"/>
</dbReference>
<dbReference type="Proteomes" id="UP000821853">
    <property type="component" value="Chromosome 8"/>
</dbReference>
<dbReference type="OrthoDB" id="8300214at2759"/>
<dbReference type="InterPro" id="IPR029063">
    <property type="entry name" value="SAM-dependent_MTases_sf"/>
</dbReference>
<dbReference type="VEuPathDB" id="VectorBase:HLOH_040193"/>
<gene>
    <name evidence="2" type="ORF">HPB48_009394</name>
</gene>
<dbReference type="CDD" id="cd02440">
    <property type="entry name" value="AdoMet_MTases"/>
    <property type="match status" value="1"/>
</dbReference>
<feature type="domain" description="Methyltransferase" evidence="1">
    <location>
        <begin position="53"/>
        <end position="170"/>
    </location>
</feature>
<evidence type="ECO:0000313" key="2">
    <source>
        <dbReference type="EMBL" id="KAH9379646.1"/>
    </source>
</evidence>
<dbReference type="InterPro" id="IPR025714">
    <property type="entry name" value="Methyltranfer_dom"/>
</dbReference>
<dbReference type="Pfam" id="PF13847">
    <property type="entry name" value="Methyltransf_31"/>
    <property type="match status" value="1"/>
</dbReference>
<proteinExistence type="predicted"/>
<reference evidence="2 3" key="1">
    <citation type="journal article" date="2020" name="Cell">
        <title>Large-Scale Comparative Analyses of Tick Genomes Elucidate Their Genetic Diversity and Vector Capacities.</title>
        <authorList>
            <consortium name="Tick Genome and Microbiome Consortium (TIGMIC)"/>
            <person name="Jia N."/>
            <person name="Wang J."/>
            <person name="Shi W."/>
            <person name="Du L."/>
            <person name="Sun Y."/>
            <person name="Zhan W."/>
            <person name="Jiang J.F."/>
            <person name="Wang Q."/>
            <person name="Zhang B."/>
            <person name="Ji P."/>
            <person name="Bell-Sakyi L."/>
            <person name="Cui X.M."/>
            <person name="Yuan T.T."/>
            <person name="Jiang B.G."/>
            <person name="Yang W.F."/>
            <person name="Lam T.T."/>
            <person name="Chang Q.C."/>
            <person name="Ding S.J."/>
            <person name="Wang X.J."/>
            <person name="Zhu J.G."/>
            <person name="Ruan X.D."/>
            <person name="Zhao L."/>
            <person name="Wei J.T."/>
            <person name="Ye R.Z."/>
            <person name="Que T.C."/>
            <person name="Du C.H."/>
            <person name="Zhou Y.H."/>
            <person name="Cheng J.X."/>
            <person name="Dai P.F."/>
            <person name="Guo W.B."/>
            <person name="Han X.H."/>
            <person name="Huang E.J."/>
            <person name="Li L.F."/>
            <person name="Wei W."/>
            <person name="Gao Y.C."/>
            <person name="Liu J.Z."/>
            <person name="Shao H.Z."/>
            <person name="Wang X."/>
            <person name="Wang C.C."/>
            <person name="Yang T.C."/>
            <person name="Huo Q.B."/>
            <person name="Li W."/>
            <person name="Chen H.Y."/>
            <person name="Chen S.E."/>
            <person name="Zhou L.G."/>
            <person name="Ni X.B."/>
            <person name="Tian J.H."/>
            <person name="Sheng Y."/>
            <person name="Liu T."/>
            <person name="Pan Y.S."/>
            <person name="Xia L.Y."/>
            <person name="Li J."/>
            <person name="Zhao F."/>
            <person name="Cao W.C."/>
        </authorList>
    </citation>
    <scope>NUCLEOTIDE SEQUENCE [LARGE SCALE GENOMIC DNA]</scope>
    <source>
        <strain evidence="2">HaeL-2018</strain>
    </source>
</reference>
<keyword evidence="3" id="KW-1185">Reference proteome</keyword>
<protein>
    <recommendedName>
        <fullName evidence="1">Methyltransferase domain-containing protein</fullName>
    </recommendedName>
</protein>
<dbReference type="PANTHER" id="PTHR43861:SF1">
    <property type="entry name" value="TRANS-ACONITATE 2-METHYLTRANSFERASE"/>
    <property type="match status" value="1"/>
</dbReference>